<evidence type="ECO:0000313" key="3">
    <source>
        <dbReference type="EMBL" id="QDU79413.1"/>
    </source>
</evidence>
<evidence type="ECO:0000256" key="1">
    <source>
        <dbReference type="SAM" id="MobiDB-lite"/>
    </source>
</evidence>
<reference evidence="3 4" key="1">
    <citation type="submission" date="2019-02" db="EMBL/GenBank/DDBJ databases">
        <title>Deep-cultivation of Planctomycetes and their phenomic and genomic characterization uncovers novel biology.</title>
        <authorList>
            <person name="Wiegand S."/>
            <person name="Jogler M."/>
            <person name="Boedeker C."/>
            <person name="Pinto D."/>
            <person name="Vollmers J."/>
            <person name="Rivas-Marin E."/>
            <person name="Kohn T."/>
            <person name="Peeters S.H."/>
            <person name="Heuer A."/>
            <person name="Rast P."/>
            <person name="Oberbeckmann S."/>
            <person name="Bunk B."/>
            <person name="Jeske O."/>
            <person name="Meyerdierks A."/>
            <person name="Storesund J.E."/>
            <person name="Kallscheuer N."/>
            <person name="Luecker S."/>
            <person name="Lage O.M."/>
            <person name="Pohl T."/>
            <person name="Merkel B.J."/>
            <person name="Hornburger P."/>
            <person name="Mueller R.-W."/>
            <person name="Bruemmer F."/>
            <person name="Labrenz M."/>
            <person name="Spormann A.M."/>
            <person name="Op den Camp H."/>
            <person name="Overmann J."/>
            <person name="Amann R."/>
            <person name="Jetten M.S.M."/>
            <person name="Mascher T."/>
            <person name="Medema M.H."/>
            <person name="Devos D.P."/>
            <person name="Kaster A.-K."/>
            <person name="Ovreas L."/>
            <person name="Rohde M."/>
            <person name="Galperin M.Y."/>
            <person name="Jogler C."/>
        </authorList>
    </citation>
    <scope>NUCLEOTIDE SEQUENCE [LARGE SCALE GENOMIC DNA]</scope>
    <source>
        <strain evidence="3 4">Pla110</strain>
    </source>
</reference>
<evidence type="ECO:0000259" key="2">
    <source>
        <dbReference type="Pfam" id="PF12697"/>
    </source>
</evidence>
<dbReference type="InterPro" id="IPR000073">
    <property type="entry name" value="AB_hydrolase_1"/>
</dbReference>
<proteinExistence type="predicted"/>
<feature type="domain" description="AB hydrolase-1" evidence="2">
    <location>
        <begin position="352"/>
        <end position="450"/>
    </location>
</feature>
<dbReference type="Gene3D" id="3.40.50.1820">
    <property type="entry name" value="alpha/beta hydrolase"/>
    <property type="match status" value="1"/>
</dbReference>
<dbReference type="KEGG" id="plon:Pla110_11230"/>
<dbReference type="InterPro" id="IPR029058">
    <property type="entry name" value="AB_hydrolase_fold"/>
</dbReference>
<keyword evidence="3" id="KW-0378">Hydrolase</keyword>
<dbReference type="OrthoDB" id="869379at2"/>
<feature type="region of interest" description="Disordered" evidence="1">
    <location>
        <begin position="644"/>
        <end position="706"/>
    </location>
</feature>
<dbReference type="PANTHER" id="PTHR37946:SF1">
    <property type="entry name" value="SLL1969 PROTEIN"/>
    <property type="match status" value="1"/>
</dbReference>
<evidence type="ECO:0000313" key="4">
    <source>
        <dbReference type="Proteomes" id="UP000317178"/>
    </source>
</evidence>
<keyword evidence="4" id="KW-1185">Reference proteome</keyword>
<dbReference type="PANTHER" id="PTHR37946">
    <property type="entry name" value="SLL1969 PROTEIN"/>
    <property type="match status" value="1"/>
</dbReference>
<dbReference type="Pfam" id="PF12697">
    <property type="entry name" value="Abhydrolase_6"/>
    <property type="match status" value="1"/>
</dbReference>
<dbReference type="GO" id="GO:0016787">
    <property type="term" value="F:hydrolase activity"/>
    <property type="evidence" value="ECO:0007669"/>
    <property type="project" value="UniProtKB-KW"/>
</dbReference>
<dbReference type="AlphaFoldDB" id="A0A518CJK9"/>
<dbReference type="RefSeq" id="WP_144993996.1">
    <property type="nucleotide sequence ID" value="NZ_CP036281.1"/>
</dbReference>
<dbReference type="SUPFAM" id="SSF53474">
    <property type="entry name" value="alpha/beta-Hydrolases"/>
    <property type="match status" value="1"/>
</dbReference>
<name>A0A518CJK9_9PLAN</name>
<feature type="compositionally biased region" description="Polar residues" evidence="1">
    <location>
        <begin position="668"/>
        <end position="685"/>
    </location>
</feature>
<accession>A0A518CJK9</accession>
<protein>
    <submittedName>
        <fullName evidence="3">Alpha/beta hydrolase family protein</fullName>
    </submittedName>
</protein>
<organism evidence="3 4">
    <name type="scientific">Polystyrenella longa</name>
    <dbReference type="NCBI Taxonomy" id="2528007"/>
    <lineage>
        <taxon>Bacteria</taxon>
        <taxon>Pseudomonadati</taxon>
        <taxon>Planctomycetota</taxon>
        <taxon>Planctomycetia</taxon>
        <taxon>Planctomycetales</taxon>
        <taxon>Planctomycetaceae</taxon>
        <taxon>Polystyrenella</taxon>
    </lineage>
</organism>
<dbReference type="EMBL" id="CP036281">
    <property type="protein sequence ID" value="QDU79413.1"/>
    <property type="molecule type" value="Genomic_DNA"/>
</dbReference>
<dbReference type="Proteomes" id="UP000317178">
    <property type="component" value="Chromosome"/>
</dbReference>
<gene>
    <name evidence="3" type="ORF">Pla110_11230</name>
</gene>
<sequence length="706" mass="79636">MSAFALFHRRRRIVFGIVLILVCVCGVSGCATSRLVKVRTVPQNPLSEKLKLSAWRGPKPSERTVQTLRRYDLTESGGDPSPEALQGLMEYYRKTPSHETCYAISELSYLAGKDLERSHNQAAMQHYFNCVLYSYEYLFHPRFADSANPYDPQFRGACDLYNVSLEAGLRQIQKAGQLKPGFRKIDMVGGREVEFSIRSEGLNWRDQEFDQFKFVSDYQLTGLTNKYRTHGLGVPMIAVRSSKSSGALQDKYYAPNLSFPITAFLRLKKDESNPNAPLQAELELKDPLEQTRIQVANYEIPLESDISTPLAYFLDSPKLKHLDTYGLVWADKAKEISGLYMVQPYQPGKIPVLMVHGLWSSPMTWMEMMNDLRGVPEIRDRYQFLFYLYPSGQPFWETTADLRDNLQELRTTFAHMDQEHELDEMVVVGHSMGGLVSRMLTSHGGDVYWNKISEKPIQQVGGSEESQAQLKRLFYFEPEQSIKRVVTIGSPNQGSGLANNFTQWLGRKLISLPGHTMEAGMSILTLDPSGLLNEISSATSIDSLSPKSPILQANFESKKAEWVRYHNVVGITSDKPLEQNSDGVVPYLSAHLDSVESEVVVHAEHSKLHRHPKTVLEVQRILLDHLQQVDATSHSDVIHAGQREDQLGGANQGHSLPRRQVESPEFEPQQTVQSEMKWTPPSSARLQRAPVIDQGEWSPAGKSLAP</sequence>